<keyword evidence="4" id="KW-0274">FAD</keyword>
<evidence type="ECO:0000313" key="9">
    <source>
        <dbReference type="Proteomes" id="UP000813444"/>
    </source>
</evidence>
<dbReference type="InterPro" id="IPR002938">
    <property type="entry name" value="FAD-bd"/>
</dbReference>
<comment type="similarity">
    <text evidence="2">Belongs to the paxM FAD-dependent monooxygenase family.</text>
</comment>
<name>A0A8K0S9S1_9HYPO</name>
<dbReference type="SUPFAM" id="SSF51905">
    <property type="entry name" value="FAD/NAD(P)-binding domain"/>
    <property type="match status" value="1"/>
</dbReference>
<evidence type="ECO:0000259" key="7">
    <source>
        <dbReference type="Pfam" id="PF01494"/>
    </source>
</evidence>
<dbReference type="GO" id="GO:0071949">
    <property type="term" value="F:FAD binding"/>
    <property type="evidence" value="ECO:0007669"/>
    <property type="project" value="InterPro"/>
</dbReference>
<dbReference type="PRINTS" id="PR00420">
    <property type="entry name" value="RNGMNOXGNASE"/>
</dbReference>
<dbReference type="AlphaFoldDB" id="A0A8K0S9S1"/>
<keyword evidence="6" id="KW-0503">Monooxygenase</keyword>
<accession>A0A8K0S9S1</accession>
<sequence>MANGTIPNKKFRAIIIGSGVTGLIAAHTFHKAGINYDVYEKWQEAAPPLGASISVFPHCLRVLKQLGIAEEVLKLSTPFTDGASNRGPNGKLIMNVDLWGFFRENHGADVLLLERRALLDVLYQTLPDKAKVHFNKKVVRTTETRDSVEVFFADGTSEKGDIIVGADGVHSVVREAMWDYANSVSPGLITVEEKKSIMTNWTCLFGYGPGIPNQRNELSVTSFDGQRCFLVATQPDKTFFFVFWKPVKPWSRYARPKYTAADAETAAASVAELPVNETMVFAELWKKRYRAQLADIEEGVLSRWHFSRHVLVGDAAHKVTPNMALGGNLGMESVFVLVNRLRQALVDSANEGKVNGLSTLQLKTVFEQYQAQQHPRAMAILNISSAVSNAQAWATPWIKFSSMYIAPHADPRAITNVLGEIVRRGSVLDFLPLDHDWIKGKLPWENGVEDAYRAAVSVAKSNDASPYAISPRPPTVLLPQSFKLAVGMLQAYMSYCRALVTEHRRPTGNGVVV</sequence>
<organism evidence="8 9">
    <name type="scientific">Stachybotrys elegans</name>
    <dbReference type="NCBI Taxonomy" id="80388"/>
    <lineage>
        <taxon>Eukaryota</taxon>
        <taxon>Fungi</taxon>
        <taxon>Dikarya</taxon>
        <taxon>Ascomycota</taxon>
        <taxon>Pezizomycotina</taxon>
        <taxon>Sordariomycetes</taxon>
        <taxon>Hypocreomycetidae</taxon>
        <taxon>Hypocreales</taxon>
        <taxon>Stachybotryaceae</taxon>
        <taxon>Stachybotrys</taxon>
    </lineage>
</organism>
<evidence type="ECO:0000256" key="1">
    <source>
        <dbReference type="ARBA" id="ARBA00001974"/>
    </source>
</evidence>
<dbReference type="GO" id="GO:0004497">
    <property type="term" value="F:monooxygenase activity"/>
    <property type="evidence" value="ECO:0007669"/>
    <property type="project" value="UniProtKB-KW"/>
</dbReference>
<proteinExistence type="inferred from homology"/>
<evidence type="ECO:0000313" key="8">
    <source>
        <dbReference type="EMBL" id="KAH7304208.1"/>
    </source>
</evidence>
<dbReference type="Pfam" id="PF01494">
    <property type="entry name" value="FAD_binding_3"/>
    <property type="match status" value="1"/>
</dbReference>
<reference evidence="8" key="1">
    <citation type="journal article" date="2021" name="Nat. Commun.">
        <title>Genetic determinants of endophytism in the Arabidopsis root mycobiome.</title>
        <authorList>
            <person name="Mesny F."/>
            <person name="Miyauchi S."/>
            <person name="Thiergart T."/>
            <person name="Pickel B."/>
            <person name="Atanasova L."/>
            <person name="Karlsson M."/>
            <person name="Huettel B."/>
            <person name="Barry K.W."/>
            <person name="Haridas S."/>
            <person name="Chen C."/>
            <person name="Bauer D."/>
            <person name="Andreopoulos W."/>
            <person name="Pangilinan J."/>
            <person name="LaButti K."/>
            <person name="Riley R."/>
            <person name="Lipzen A."/>
            <person name="Clum A."/>
            <person name="Drula E."/>
            <person name="Henrissat B."/>
            <person name="Kohler A."/>
            <person name="Grigoriev I.V."/>
            <person name="Martin F.M."/>
            <person name="Hacquard S."/>
        </authorList>
    </citation>
    <scope>NUCLEOTIDE SEQUENCE</scope>
    <source>
        <strain evidence="8">MPI-CAGE-CH-0235</strain>
    </source>
</reference>
<dbReference type="Gene3D" id="3.50.50.60">
    <property type="entry name" value="FAD/NAD(P)-binding domain"/>
    <property type="match status" value="1"/>
</dbReference>
<dbReference type="OrthoDB" id="2431938at2759"/>
<dbReference type="EMBL" id="JAGPNK010000025">
    <property type="protein sequence ID" value="KAH7304208.1"/>
    <property type="molecule type" value="Genomic_DNA"/>
</dbReference>
<dbReference type="PANTHER" id="PTHR47356">
    <property type="entry name" value="FAD-DEPENDENT MONOOXYGENASE ASQG-RELATED"/>
    <property type="match status" value="1"/>
</dbReference>
<comment type="caution">
    <text evidence="8">The sequence shown here is derived from an EMBL/GenBank/DDBJ whole genome shotgun (WGS) entry which is preliminary data.</text>
</comment>
<evidence type="ECO:0000256" key="4">
    <source>
        <dbReference type="ARBA" id="ARBA00022827"/>
    </source>
</evidence>
<evidence type="ECO:0000256" key="6">
    <source>
        <dbReference type="ARBA" id="ARBA00023033"/>
    </source>
</evidence>
<evidence type="ECO:0000256" key="5">
    <source>
        <dbReference type="ARBA" id="ARBA00023002"/>
    </source>
</evidence>
<comment type="cofactor">
    <cofactor evidence="1">
        <name>FAD</name>
        <dbReference type="ChEBI" id="CHEBI:57692"/>
    </cofactor>
</comment>
<feature type="domain" description="FAD-binding" evidence="7">
    <location>
        <begin position="12"/>
        <end position="352"/>
    </location>
</feature>
<dbReference type="InterPro" id="IPR050562">
    <property type="entry name" value="FAD_mOase_fung"/>
</dbReference>
<evidence type="ECO:0000256" key="3">
    <source>
        <dbReference type="ARBA" id="ARBA00022630"/>
    </source>
</evidence>
<keyword evidence="9" id="KW-1185">Reference proteome</keyword>
<evidence type="ECO:0000256" key="2">
    <source>
        <dbReference type="ARBA" id="ARBA00007992"/>
    </source>
</evidence>
<dbReference type="PANTHER" id="PTHR47356:SF2">
    <property type="entry name" value="FAD-BINDING DOMAIN-CONTAINING PROTEIN-RELATED"/>
    <property type="match status" value="1"/>
</dbReference>
<dbReference type="InterPro" id="IPR036188">
    <property type="entry name" value="FAD/NAD-bd_sf"/>
</dbReference>
<keyword evidence="3" id="KW-0285">Flavoprotein</keyword>
<dbReference type="Proteomes" id="UP000813444">
    <property type="component" value="Unassembled WGS sequence"/>
</dbReference>
<gene>
    <name evidence="8" type="ORF">B0I35DRAFT_401560</name>
</gene>
<keyword evidence="5" id="KW-0560">Oxidoreductase</keyword>
<protein>
    <submittedName>
        <fullName evidence="8">FAD binding domain protein</fullName>
    </submittedName>
</protein>